<evidence type="ECO:0000313" key="3">
    <source>
        <dbReference type="Proteomes" id="UP001202922"/>
    </source>
</evidence>
<dbReference type="PANTHER" id="PTHR12126:SF11">
    <property type="entry name" value="NADH DEHYDROGENASE [UBIQUINONE] 1 ALPHA SUBCOMPLEX SUBUNIT 9, MITOCHONDRIAL"/>
    <property type="match status" value="1"/>
</dbReference>
<dbReference type="PANTHER" id="PTHR12126">
    <property type="entry name" value="NADH-UBIQUINONE OXIDOREDUCTASE 39 KDA SUBUNIT-RELATED"/>
    <property type="match status" value="1"/>
</dbReference>
<dbReference type="InterPro" id="IPR051207">
    <property type="entry name" value="ComplexI_NDUFA9_subunit"/>
</dbReference>
<dbReference type="Proteomes" id="UP001202922">
    <property type="component" value="Unassembled WGS sequence"/>
</dbReference>
<name>A0ABS9U7Y9_9MICC</name>
<feature type="domain" description="NAD(P)-binding" evidence="1">
    <location>
        <begin position="32"/>
        <end position="178"/>
    </location>
</feature>
<organism evidence="2 3">
    <name type="scientific">Sinomonas terrae</name>
    <dbReference type="NCBI Taxonomy" id="2908838"/>
    <lineage>
        <taxon>Bacteria</taxon>
        <taxon>Bacillati</taxon>
        <taxon>Actinomycetota</taxon>
        <taxon>Actinomycetes</taxon>
        <taxon>Micrococcales</taxon>
        <taxon>Micrococcaceae</taxon>
        <taxon>Sinomonas</taxon>
    </lineage>
</organism>
<dbReference type="SUPFAM" id="SSF51735">
    <property type="entry name" value="NAD(P)-binding Rossmann-fold domains"/>
    <property type="match status" value="1"/>
</dbReference>
<dbReference type="EMBL" id="JAKZBV010000002">
    <property type="protein sequence ID" value="MCH6472482.1"/>
    <property type="molecule type" value="Genomic_DNA"/>
</dbReference>
<dbReference type="InterPro" id="IPR036291">
    <property type="entry name" value="NAD(P)-bd_dom_sf"/>
</dbReference>
<protein>
    <submittedName>
        <fullName evidence="2">NAD(P)H-binding protein</fullName>
    </submittedName>
</protein>
<evidence type="ECO:0000313" key="2">
    <source>
        <dbReference type="EMBL" id="MCH6472482.1"/>
    </source>
</evidence>
<dbReference type="Pfam" id="PF13460">
    <property type="entry name" value="NAD_binding_10"/>
    <property type="match status" value="1"/>
</dbReference>
<reference evidence="2 3" key="1">
    <citation type="submission" date="2022-03" db="EMBL/GenBank/DDBJ databases">
        <title>Sinomonas sp. isolated from a soil.</title>
        <authorList>
            <person name="Han J."/>
            <person name="Kim D.-U."/>
        </authorList>
    </citation>
    <scope>NUCLEOTIDE SEQUENCE [LARGE SCALE GENOMIC DNA]</scope>
    <source>
        <strain evidence="2 3">5-5</strain>
    </source>
</reference>
<dbReference type="RefSeq" id="WP_241056654.1">
    <property type="nucleotide sequence ID" value="NZ_JAKZBV010000002.1"/>
</dbReference>
<dbReference type="Gene3D" id="3.40.50.720">
    <property type="entry name" value="NAD(P)-binding Rossmann-like Domain"/>
    <property type="match status" value="1"/>
</dbReference>
<keyword evidence="3" id="KW-1185">Reference proteome</keyword>
<dbReference type="InterPro" id="IPR016040">
    <property type="entry name" value="NAD(P)-bd_dom"/>
</dbReference>
<accession>A0ABS9U7Y9</accession>
<sequence length="249" mass="26244">MRIAVIGGTGTSGTATVEALRHLGMDAVPASRATGTDLHTGEGLADALHGAAVVIDTSNARPSAPSADVATAMGAAARRVVQACAQQRVRHLVFLSICNIDSPEFDDYPYYLAKREQERVIRESGCSATIVRSTQWYEFALNPAAVWFTDAAVEVQDWLIQPIAVRTVAAVLADAVQDRRPTRAVTGPDILRLPELTTRVLAAHGDARPVHAVTPATAGLGNGALLAPPGAEILGPGLESWLSALHRHP</sequence>
<gene>
    <name evidence="2" type="ORF">L0M17_21385</name>
</gene>
<proteinExistence type="predicted"/>
<evidence type="ECO:0000259" key="1">
    <source>
        <dbReference type="Pfam" id="PF13460"/>
    </source>
</evidence>
<comment type="caution">
    <text evidence="2">The sequence shown here is derived from an EMBL/GenBank/DDBJ whole genome shotgun (WGS) entry which is preliminary data.</text>
</comment>